<gene>
    <name evidence="1" type="ORF">MLD38_016799</name>
</gene>
<accession>A0ACB9QNH1</accession>
<evidence type="ECO:0000313" key="1">
    <source>
        <dbReference type="EMBL" id="KAI4368218.1"/>
    </source>
</evidence>
<organism evidence="1 2">
    <name type="scientific">Melastoma candidum</name>
    <dbReference type="NCBI Taxonomy" id="119954"/>
    <lineage>
        <taxon>Eukaryota</taxon>
        <taxon>Viridiplantae</taxon>
        <taxon>Streptophyta</taxon>
        <taxon>Embryophyta</taxon>
        <taxon>Tracheophyta</taxon>
        <taxon>Spermatophyta</taxon>
        <taxon>Magnoliopsida</taxon>
        <taxon>eudicotyledons</taxon>
        <taxon>Gunneridae</taxon>
        <taxon>Pentapetalae</taxon>
        <taxon>rosids</taxon>
        <taxon>malvids</taxon>
        <taxon>Myrtales</taxon>
        <taxon>Melastomataceae</taxon>
        <taxon>Melastomatoideae</taxon>
        <taxon>Melastomateae</taxon>
        <taxon>Melastoma</taxon>
    </lineage>
</organism>
<evidence type="ECO:0000313" key="2">
    <source>
        <dbReference type="Proteomes" id="UP001057402"/>
    </source>
</evidence>
<name>A0ACB9QNH1_9MYRT</name>
<sequence length="146" mass="16183">MVTKMKGFCKGFKFFSHMFAAKEREMEIGLPTDVKHLAHIGWDANSGGGPSWMRDFGSAPDFLTSLGSIGDLGETNSTAHTTWSSQDFELQTEQQATSEMLKDNPPTDLPNIPKKQKWRSIKSTSSTKPKPSLVDKSKPGSFLHLH</sequence>
<reference evidence="2" key="1">
    <citation type="journal article" date="2023" name="Front. Plant Sci.">
        <title>Chromosomal-level genome assembly of Melastoma candidum provides insights into trichome evolution.</title>
        <authorList>
            <person name="Zhong Y."/>
            <person name="Wu W."/>
            <person name="Sun C."/>
            <person name="Zou P."/>
            <person name="Liu Y."/>
            <person name="Dai S."/>
            <person name="Zhou R."/>
        </authorList>
    </citation>
    <scope>NUCLEOTIDE SEQUENCE [LARGE SCALE GENOMIC DNA]</scope>
</reference>
<dbReference type="EMBL" id="CM042884">
    <property type="protein sequence ID" value="KAI4368218.1"/>
    <property type="molecule type" value="Genomic_DNA"/>
</dbReference>
<comment type="caution">
    <text evidence="1">The sequence shown here is derived from an EMBL/GenBank/DDBJ whole genome shotgun (WGS) entry which is preliminary data.</text>
</comment>
<proteinExistence type="predicted"/>
<keyword evidence="2" id="KW-1185">Reference proteome</keyword>
<dbReference type="Proteomes" id="UP001057402">
    <property type="component" value="Chromosome 5"/>
</dbReference>
<protein>
    <submittedName>
        <fullName evidence="1">Uncharacterized protein</fullName>
    </submittedName>
</protein>